<name>A0A0E9U0B3_ANGAN</name>
<dbReference type="EMBL" id="GBXM01049390">
    <property type="protein sequence ID" value="JAH59187.1"/>
    <property type="molecule type" value="Transcribed_RNA"/>
</dbReference>
<organism evidence="1">
    <name type="scientific">Anguilla anguilla</name>
    <name type="common">European freshwater eel</name>
    <name type="synonym">Muraena anguilla</name>
    <dbReference type="NCBI Taxonomy" id="7936"/>
    <lineage>
        <taxon>Eukaryota</taxon>
        <taxon>Metazoa</taxon>
        <taxon>Chordata</taxon>
        <taxon>Craniata</taxon>
        <taxon>Vertebrata</taxon>
        <taxon>Euteleostomi</taxon>
        <taxon>Actinopterygii</taxon>
        <taxon>Neopterygii</taxon>
        <taxon>Teleostei</taxon>
        <taxon>Anguilliformes</taxon>
        <taxon>Anguillidae</taxon>
        <taxon>Anguilla</taxon>
    </lineage>
</organism>
<reference evidence="1" key="2">
    <citation type="journal article" date="2015" name="Fish Shellfish Immunol.">
        <title>Early steps in the European eel (Anguilla anguilla)-Vibrio vulnificus interaction in the gills: Role of the RtxA13 toxin.</title>
        <authorList>
            <person name="Callol A."/>
            <person name="Pajuelo D."/>
            <person name="Ebbesson L."/>
            <person name="Teles M."/>
            <person name="MacKenzie S."/>
            <person name="Amaro C."/>
        </authorList>
    </citation>
    <scope>NUCLEOTIDE SEQUENCE</scope>
</reference>
<protein>
    <submittedName>
        <fullName evidence="1">Uncharacterized protein</fullName>
    </submittedName>
</protein>
<evidence type="ECO:0000313" key="1">
    <source>
        <dbReference type="EMBL" id="JAH59187.1"/>
    </source>
</evidence>
<reference evidence="1" key="1">
    <citation type="submission" date="2014-11" db="EMBL/GenBank/DDBJ databases">
        <authorList>
            <person name="Amaro Gonzalez C."/>
        </authorList>
    </citation>
    <scope>NUCLEOTIDE SEQUENCE</scope>
</reference>
<proteinExistence type="predicted"/>
<accession>A0A0E9U0B3</accession>
<sequence length="33" mass="3671">MHSFASPWITETRSWGSGIAKPHSGHFGMSGYY</sequence>
<dbReference type="AlphaFoldDB" id="A0A0E9U0B3"/>